<protein>
    <submittedName>
        <fullName evidence="1">Uncharacterized protein</fullName>
    </submittedName>
</protein>
<sequence>MSEQPERVTARDVADFLSEVLGRFGGTSPETPAEDVAFFERKAALFDRVAAEHPDDAEAQDVAADVRRQLAEVRERCGLDGGEV</sequence>
<proteinExistence type="predicted"/>
<dbReference type="RefSeq" id="WP_179642456.1">
    <property type="nucleotide sequence ID" value="NZ_BAAAYY010000022.1"/>
</dbReference>
<evidence type="ECO:0000313" key="2">
    <source>
        <dbReference type="Proteomes" id="UP000589036"/>
    </source>
</evidence>
<accession>A0A852TQU9</accession>
<organism evidence="1 2">
    <name type="scientific">Spinactinospora alkalitolerans</name>
    <dbReference type="NCBI Taxonomy" id="687207"/>
    <lineage>
        <taxon>Bacteria</taxon>
        <taxon>Bacillati</taxon>
        <taxon>Actinomycetota</taxon>
        <taxon>Actinomycetes</taxon>
        <taxon>Streptosporangiales</taxon>
        <taxon>Nocardiopsidaceae</taxon>
        <taxon>Spinactinospora</taxon>
    </lineage>
</organism>
<reference evidence="1 2" key="1">
    <citation type="submission" date="2020-07" db="EMBL/GenBank/DDBJ databases">
        <title>Sequencing the genomes of 1000 actinobacteria strains.</title>
        <authorList>
            <person name="Klenk H.-P."/>
        </authorList>
    </citation>
    <scope>NUCLEOTIDE SEQUENCE [LARGE SCALE GENOMIC DNA]</scope>
    <source>
        <strain evidence="1 2">CXB654</strain>
    </source>
</reference>
<comment type="caution">
    <text evidence="1">The sequence shown here is derived from an EMBL/GenBank/DDBJ whole genome shotgun (WGS) entry which is preliminary data.</text>
</comment>
<name>A0A852TQU9_9ACTN</name>
<evidence type="ECO:0000313" key="1">
    <source>
        <dbReference type="EMBL" id="NYE46338.1"/>
    </source>
</evidence>
<gene>
    <name evidence="1" type="ORF">HDA32_001458</name>
</gene>
<dbReference type="EMBL" id="JACCCC010000001">
    <property type="protein sequence ID" value="NYE46338.1"/>
    <property type="molecule type" value="Genomic_DNA"/>
</dbReference>
<dbReference type="Proteomes" id="UP000589036">
    <property type="component" value="Unassembled WGS sequence"/>
</dbReference>
<dbReference type="AlphaFoldDB" id="A0A852TQU9"/>
<keyword evidence="2" id="KW-1185">Reference proteome</keyword>